<keyword evidence="1" id="KW-1015">Disulfide bond</keyword>
<name>A0A6G7WF32_9LACT</name>
<gene>
    <name evidence="4" type="ORF">G7058_01630</name>
</gene>
<dbReference type="PANTHER" id="PTHR30041">
    <property type="entry name" value="ARSENATE REDUCTASE"/>
    <property type="match status" value="1"/>
</dbReference>
<comment type="similarity">
    <text evidence="3">Belongs to the ArsC family.</text>
</comment>
<dbReference type="AlphaFoldDB" id="A0A6G7WF32"/>
<dbReference type="KEGG" id="jpo:G7058_01630"/>
<dbReference type="EMBL" id="CP049889">
    <property type="protein sequence ID" value="QIK50862.1"/>
    <property type="molecule type" value="Genomic_DNA"/>
</dbReference>
<dbReference type="Pfam" id="PF03960">
    <property type="entry name" value="ArsC"/>
    <property type="match status" value="1"/>
</dbReference>
<dbReference type="NCBIfam" id="TIGR01617">
    <property type="entry name" value="arsC_related"/>
    <property type="match status" value="1"/>
</dbReference>
<dbReference type="Gene3D" id="3.40.30.10">
    <property type="entry name" value="Glutaredoxin"/>
    <property type="match status" value="1"/>
</dbReference>
<evidence type="ECO:0000256" key="2">
    <source>
        <dbReference type="ARBA" id="ARBA00023284"/>
    </source>
</evidence>
<keyword evidence="5" id="KW-1185">Reference proteome</keyword>
<dbReference type="InterPro" id="IPR006504">
    <property type="entry name" value="Tscrpt_reg_Spx/MgsR"/>
</dbReference>
<evidence type="ECO:0000313" key="5">
    <source>
        <dbReference type="Proteomes" id="UP000501830"/>
    </source>
</evidence>
<dbReference type="InterPro" id="IPR036249">
    <property type="entry name" value="Thioredoxin-like_sf"/>
</dbReference>
<evidence type="ECO:0000313" key="4">
    <source>
        <dbReference type="EMBL" id="QIK50862.1"/>
    </source>
</evidence>
<evidence type="ECO:0000256" key="1">
    <source>
        <dbReference type="ARBA" id="ARBA00023157"/>
    </source>
</evidence>
<reference evidence="4 5" key="1">
    <citation type="journal article" date="2017" name="Int. J. Syst. Evol. Microbiol.">
        <title>Jeotgalibaca porci sp. nov. and Jeotgalibaca arthritidis sp. nov., isolated from pigs, and emended description of the genus Jeotgalibaca.</title>
        <authorList>
            <person name="Zamora L."/>
            <person name="Perez-Sancho M."/>
            <person name="Dominguez L."/>
            <person name="Fernandez-Garayzabal J.F."/>
            <person name="Vela A.I."/>
        </authorList>
    </citation>
    <scope>NUCLEOTIDE SEQUENCE [LARGE SCALE GENOMIC DNA]</scope>
    <source>
        <strain evidence="4 5">CCUG 69148</strain>
    </source>
</reference>
<proteinExistence type="inferred from homology"/>
<accession>A0A6G7WF32</accession>
<dbReference type="GeneID" id="94551958"/>
<dbReference type="PROSITE" id="PS51353">
    <property type="entry name" value="ARSC"/>
    <property type="match status" value="1"/>
</dbReference>
<dbReference type="RefSeq" id="WP_166061903.1">
    <property type="nucleotide sequence ID" value="NZ_CP049889.1"/>
</dbReference>
<dbReference type="SUPFAM" id="SSF52833">
    <property type="entry name" value="Thioredoxin-like"/>
    <property type="match status" value="1"/>
</dbReference>
<organism evidence="4 5">
    <name type="scientific">Jeotgalibaca porci</name>
    <dbReference type="NCBI Taxonomy" id="1868793"/>
    <lineage>
        <taxon>Bacteria</taxon>
        <taxon>Bacillati</taxon>
        <taxon>Bacillota</taxon>
        <taxon>Bacilli</taxon>
        <taxon>Lactobacillales</taxon>
        <taxon>Carnobacteriaceae</taxon>
        <taxon>Jeotgalibaca</taxon>
    </lineage>
</organism>
<dbReference type="Proteomes" id="UP000501830">
    <property type="component" value="Chromosome"/>
</dbReference>
<dbReference type="InterPro" id="IPR006660">
    <property type="entry name" value="Arsenate_reductase-like"/>
</dbReference>
<dbReference type="PANTHER" id="PTHR30041:SF8">
    <property type="entry name" value="PROTEIN YFFB"/>
    <property type="match status" value="1"/>
</dbReference>
<protein>
    <submittedName>
        <fullName evidence="4">Spx/MgsR family RNA polymerase-binding regulatory protein</fullName>
    </submittedName>
</protein>
<evidence type="ECO:0000256" key="3">
    <source>
        <dbReference type="PROSITE-ProRule" id="PRU01282"/>
    </source>
</evidence>
<keyword evidence="2" id="KW-0676">Redox-active center</keyword>
<sequence>MIQFYGHPTCTTCKIAEKWLEQEGIAYEWTNIKETTPPREVLRDVLENEKLTVKRLFNTSGNLYKELELKDKLESLSLDEQLDLLMSDGMLIRRPFLYDENNVSVGYNEDTFNELWK</sequence>